<dbReference type="GO" id="GO:0005634">
    <property type="term" value="C:nucleus"/>
    <property type="evidence" value="ECO:0007669"/>
    <property type="project" value="TreeGrafter"/>
</dbReference>
<evidence type="ECO:0000313" key="2">
    <source>
        <dbReference type="Proteomes" id="UP000232323"/>
    </source>
</evidence>
<dbReference type="GO" id="GO:0003676">
    <property type="term" value="F:nucleic acid binding"/>
    <property type="evidence" value="ECO:0007669"/>
    <property type="project" value="InterPro"/>
</dbReference>
<dbReference type="GO" id="GO:0032259">
    <property type="term" value="P:methylation"/>
    <property type="evidence" value="ECO:0007669"/>
    <property type="project" value="InterPro"/>
</dbReference>
<gene>
    <name evidence="1" type="ORF">CEUSTIGMA_g11024.t1</name>
</gene>
<dbReference type="InterPro" id="IPR002052">
    <property type="entry name" value="DNA_methylase_N6_adenine_CS"/>
</dbReference>
<sequence length="835" mass="91776">MISLPGSVGIILPRVGDPATNRLYGSFHQSTSRKHDLNSADLLLPELQPVQPEVQNVESAAPVCSGNTKRKRAKKTHNPPELLDALHPGNIRHREIVLMLKPALAEYNKWLQDQSLGTAGSQGVSWPTMHERKEYLHARQSNRPSERTSTDLSLLATSNTNLHQEYRGCEATGLGRQCKGPDLKNMEGSRIRSDHHLCTQRACWQAAMPLASALTDWPALYAVRHTLKPKILVPKACSLATDSHNCSGAIAADLEIFANASATQNAESECQLPNVDTLQQLPLTSMHQQGTLNLVQNVSTTTTAKSKTVSEERRRGIKGVIKHNLFGSVVRNPHFIAVQAEVHGCCRVELPPNSAFLMSNGVGTLGPLLEEGQRYKFIVMDPPWENASVKRGGKYSTLPAREIMKLPVPELLCAEEGLVAMWVTNREKILRCVAQELLPRLDDVTRLIIPLITQQELLPRWGLRLLRTWLWVKVDADSGQPIIPLDCMHRHCYEHLLILAPCSRGVQQTVSHETTEGAAKQGAAAAEEEEEENVVAITANGGTSLCGTVRAEEPLNQMEGSGDDEHFDALVDSSLNCGSQHETRNSNIANRGEAVQPAVCPSTQPSDNSASATTCWQDLLPSDGFALFSVPGEHSRKPPLSKVLHHLKQEATASALQHRRFKQHDNEASAVLWPSCDDSLIEEHRKVVPAQNHEVAAVLRSVMTCHHAHQEGHHSIVSLEPTPNAQVVEDIISSARGTRPVGGATDCLHDDDYWGPLGCCGCEGLDSPQIMSCHDDPLILTAGQEVQESGLELFARELHAGWTSWGNEVLKFQEIVSTTRYRQQEEALTTSQYSQ</sequence>
<accession>A0A250XL06</accession>
<dbReference type="PANTHER" id="PTHR12829:SF4">
    <property type="entry name" value="N(6)-ADENINE-SPECIFIC METHYLTRANSFERASE METTL4"/>
    <property type="match status" value="1"/>
</dbReference>
<dbReference type="Proteomes" id="UP000232323">
    <property type="component" value="Unassembled WGS sequence"/>
</dbReference>
<dbReference type="OrthoDB" id="515177at2759"/>
<keyword evidence="2" id="KW-1185">Reference proteome</keyword>
<proteinExistence type="predicted"/>
<dbReference type="InterPro" id="IPR007757">
    <property type="entry name" value="MT-A70-like"/>
</dbReference>
<dbReference type="PROSITE" id="PS00092">
    <property type="entry name" value="N6_MTASE"/>
    <property type="match status" value="1"/>
</dbReference>
<dbReference type="EMBL" id="BEGY01000102">
    <property type="protein sequence ID" value="GAX83599.1"/>
    <property type="molecule type" value="Genomic_DNA"/>
</dbReference>
<dbReference type="STRING" id="1157962.A0A250XL06"/>
<organism evidence="1 2">
    <name type="scientific">Chlamydomonas eustigma</name>
    <dbReference type="NCBI Taxonomy" id="1157962"/>
    <lineage>
        <taxon>Eukaryota</taxon>
        <taxon>Viridiplantae</taxon>
        <taxon>Chlorophyta</taxon>
        <taxon>core chlorophytes</taxon>
        <taxon>Chlorophyceae</taxon>
        <taxon>CS clade</taxon>
        <taxon>Chlamydomonadales</taxon>
        <taxon>Chlamydomonadaceae</taxon>
        <taxon>Chlamydomonas</taxon>
    </lineage>
</organism>
<comment type="caution">
    <text evidence="1">The sequence shown here is derived from an EMBL/GenBank/DDBJ whole genome shotgun (WGS) entry which is preliminary data.</text>
</comment>
<protein>
    <submittedName>
        <fullName evidence="1">Uncharacterized protein</fullName>
    </submittedName>
</protein>
<dbReference type="AlphaFoldDB" id="A0A250XL06"/>
<dbReference type="GO" id="GO:0008168">
    <property type="term" value="F:methyltransferase activity"/>
    <property type="evidence" value="ECO:0007669"/>
    <property type="project" value="InterPro"/>
</dbReference>
<reference evidence="1 2" key="1">
    <citation type="submission" date="2017-08" db="EMBL/GenBank/DDBJ databases">
        <title>Acidophilic green algal genome provides insights into adaptation to an acidic environment.</title>
        <authorList>
            <person name="Hirooka S."/>
            <person name="Hirose Y."/>
            <person name="Kanesaki Y."/>
            <person name="Higuchi S."/>
            <person name="Fujiwara T."/>
            <person name="Onuma R."/>
            <person name="Era A."/>
            <person name="Ohbayashi R."/>
            <person name="Uzuka A."/>
            <person name="Nozaki H."/>
            <person name="Yoshikawa H."/>
            <person name="Miyagishima S.Y."/>
        </authorList>
    </citation>
    <scope>NUCLEOTIDE SEQUENCE [LARGE SCALE GENOMIC DNA]</scope>
    <source>
        <strain evidence="1 2">NIES-2499</strain>
    </source>
</reference>
<evidence type="ECO:0000313" key="1">
    <source>
        <dbReference type="EMBL" id="GAX83599.1"/>
    </source>
</evidence>
<dbReference type="Pfam" id="PF05063">
    <property type="entry name" value="MT-A70"/>
    <property type="match status" value="2"/>
</dbReference>
<name>A0A250XL06_9CHLO</name>
<dbReference type="PANTHER" id="PTHR12829">
    <property type="entry name" value="N6-ADENOSINE-METHYLTRANSFERASE"/>
    <property type="match status" value="1"/>
</dbReference>